<accession>A0A4Z2HST5</accession>
<gene>
    <name evidence="2" type="ORF">EYF80_021678</name>
</gene>
<protein>
    <submittedName>
        <fullName evidence="2">Uncharacterized protein</fullName>
    </submittedName>
</protein>
<keyword evidence="1" id="KW-1133">Transmembrane helix</keyword>
<dbReference type="AlphaFoldDB" id="A0A4Z2HST5"/>
<name>A0A4Z2HST5_9TELE</name>
<evidence type="ECO:0000313" key="3">
    <source>
        <dbReference type="Proteomes" id="UP000314294"/>
    </source>
</evidence>
<evidence type="ECO:0000256" key="1">
    <source>
        <dbReference type="SAM" id="Phobius"/>
    </source>
</evidence>
<sequence>MTVWTHKEVLIKGVSLALLSQFLVSSLLLLCPRTTPKENLKACNTLYYANSLWASLELQGARSTIIIIIITIIIIIIICCTHLHSDIALLSCKHPDRRPFL</sequence>
<keyword evidence="1" id="KW-0812">Transmembrane</keyword>
<comment type="caution">
    <text evidence="2">The sequence shown here is derived from an EMBL/GenBank/DDBJ whole genome shotgun (WGS) entry which is preliminary data.</text>
</comment>
<dbReference type="Proteomes" id="UP000314294">
    <property type="component" value="Unassembled WGS sequence"/>
</dbReference>
<organism evidence="2 3">
    <name type="scientific">Liparis tanakae</name>
    <name type="common">Tanaka's snailfish</name>
    <dbReference type="NCBI Taxonomy" id="230148"/>
    <lineage>
        <taxon>Eukaryota</taxon>
        <taxon>Metazoa</taxon>
        <taxon>Chordata</taxon>
        <taxon>Craniata</taxon>
        <taxon>Vertebrata</taxon>
        <taxon>Euteleostomi</taxon>
        <taxon>Actinopterygii</taxon>
        <taxon>Neopterygii</taxon>
        <taxon>Teleostei</taxon>
        <taxon>Neoteleostei</taxon>
        <taxon>Acanthomorphata</taxon>
        <taxon>Eupercaria</taxon>
        <taxon>Perciformes</taxon>
        <taxon>Cottioidei</taxon>
        <taxon>Cottales</taxon>
        <taxon>Liparidae</taxon>
        <taxon>Liparis</taxon>
    </lineage>
</organism>
<evidence type="ECO:0000313" key="2">
    <source>
        <dbReference type="EMBL" id="TNN68033.1"/>
    </source>
</evidence>
<proteinExistence type="predicted"/>
<keyword evidence="3" id="KW-1185">Reference proteome</keyword>
<reference evidence="2 3" key="1">
    <citation type="submission" date="2019-03" db="EMBL/GenBank/DDBJ databases">
        <title>First draft genome of Liparis tanakae, snailfish: a comprehensive survey of snailfish specific genes.</title>
        <authorList>
            <person name="Kim W."/>
            <person name="Song I."/>
            <person name="Jeong J.-H."/>
            <person name="Kim D."/>
            <person name="Kim S."/>
            <person name="Ryu S."/>
            <person name="Song J.Y."/>
            <person name="Lee S.K."/>
        </authorList>
    </citation>
    <scope>NUCLEOTIDE SEQUENCE [LARGE SCALE GENOMIC DNA]</scope>
    <source>
        <tissue evidence="2">Muscle</tissue>
    </source>
</reference>
<dbReference type="EMBL" id="SRLO01000195">
    <property type="protein sequence ID" value="TNN68033.1"/>
    <property type="molecule type" value="Genomic_DNA"/>
</dbReference>
<keyword evidence="1" id="KW-0472">Membrane</keyword>
<feature type="transmembrane region" description="Helical" evidence="1">
    <location>
        <begin position="60"/>
        <end position="83"/>
    </location>
</feature>